<protein>
    <submittedName>
        <fullName evidence="4">Uncharacterized protein</fullName>
    </submittedName>
</protein>
<comment type="caution">
    <text evidence="4">The sequence shown here is derived from an EMBL/GenBank/DDBJ whole genome shotgun (WGS) entry which is preliminary data.</text>
</comment>
<dbReference type="AlphaFoldDB" id="A0ABD3U8N9"/>
<dbReference type="InterPro" id="IPR003690">
    <property type="entry name" value="MTERF"/>
</dbReference>
<dbReference type="SMART" id="SM00733">
    <property type="entry name" value="Mterf"/>
    <property type="match status" value="7"/>
</dbReference>
<dbReference type="Proteomes" id="UP001634393">
    <property type="component" value="Unassembled WGS sequence"/>
</dbReference>
<comment type="similarity">
    <text evidence="1">Belongs to the mTERF family.</text>
</comment>
<name>A0ABD3U8N9_9LAMI</name>
<dbReference type="EMBL" id="JBJXBP010000002">
    <property type="protein sequence ID" value="KAL3845839.1"/>
    <property type="molecule type" value="Genomic_DNA"/>
</dbReference>
<evidence type="ECO:0000256" key="3">
    <source>
        <dbReference type="ARBA" id="ARBA00022946"/>
    </source>
</evidence>
<dbReference type="PANTHER" id="PTHR13068">
    <property type="entry name" value="CGI-12 PROTEIN-RELATED"/>
    <property type="match status" value="1"/>
</dbReference>
<keyword evidence="2" id="KW-0805">Transcription regulation</keyword>
<keyword evidence="3" id="KW-0809">Transit peptide</keyword>
<keyword evidence="2" id="KW-0804">Transcription</keyword>
<reference evidence="4 5" key="1">
    <citation type="submission" date="2024-12" db="EMBL/GenBank/DDBJ databases">
        <title>The unique morphological basis and parallel evolutionary history of personate flowers in Penstemon.</title>
        <authorList>
            <person name="Depatie T.H."/>
            <person name="Wessinger C.A."/>
        </authorList>
    </citation>
    <scope>NUCLEOTIDE SEQUENCE [LARGE SCALE GENOMIC DNA]</scope>
    <source>
        <strain evidence="4">WTNN_2</strain>
        <tissue evidence="4">Leaf</tissue>
    </source>
</reference>
<organism evidence="4 5">
    <name type="scientific">Penstemon smallii</name>
    <dbReference type="NCBI Taxonomy" id="265156"/>
    <lineage>
        <taxon>Eukaryota</taxon>
        <taxon>Viridiplantae</taxon>
        <taxon>Streptophyta</taxon>
        <taxon>Embryophyta</taxon>
        <taxon>Tracheophyta</taxon>
        <taxon>Spermatophyta</taxon>
        <taxon>Magnoliopsida</taxon>
        <taxon>eudicotyledons</taxon>
        <taxon>Gunneridae</taxon>
        <taxon>Pentapetalae</taxon>
        <taxon>asterids</taxon>
        <taxon>lamiids</taxon>
        <taxon>Lamiales</taxon>
        <taxon>Plantaginaceae</taxon>
        <taxon>Cheloneae</taxon>
        <taxon>Penstemon</taxon>
    </lineage>
</organism>
<dbReference type="FunFam" id="1.25.70.10:FF:000001">
    <property type="entry name" value="Mitochondrial transcription termination factor-like"/>
    <property type="match status" value="1"/>
</dbReference>
<accession>A0ABD3U8N9</accession>
<evidence type="ECO:0000256" key="2">
    <source>
        <dbReference type="ARBA" id="ARBA00022472"/>
    </source>
</evidence>
<keyword evidence="5" id="KW-1185">Reference proteome</keyword>
<dbReference type="Gene3D" id="1.25.70.10">
    <property type="entry name" value="Transcription termination factor 3, mitochondrial"/>
    <property type="match status" value="1"/>
</dbReference>
<dbReference type="PANTHER" id="PTHR13068:SF130">
    <property type="entry name" value="TRANSCRIPTION TERMINATION FACTOR MTERF6, CHLOROPLASTIC_MITOCHONDRIAL-LIKE"/>
    <property type="match status" value="1"/>
</dbReference>
<keyword evidence="2" id="KW-0806">Transcription termination</keyword>
<evidence type="ECO:0000313" key="4">
    <source>
        <dbReference type="EMBL" id="KAL3845839.1"/>
    </source>
</evidence>
<dbReference type="InterPro" id="IPR038538">
    <property type="entry name" value="MTERF_sf"/>
</dbReference>
<evidence type="ECO:0000313" key="5">
    <source>
        <dbReference type="Proteomes" id="UP001634393"/>
    </source>
</evidence>
<proteinExistence type="inferred from homology"/>
<gene>
    <name evidence="4" type="ORF">ACJIZ3_003242</name>
</gene>
<evidence type="ECO:0000256" key="1">
    <source>
        <dbReference type="ARBA" id="ARBA00007692"/>
    </source>
</evidence>
<dbReference type="GO" id="GO:0006353">
    <property type="term" value="P:DNA-templated transcription termination"/>
    <property type="evidence" value="ECO:0007669"/>
    <property type="project" value="UniProtKB-KW"/>
</dbReference>
<sequence>MAEALARKIHMCLFSKNFSSPSSLICKSKTHVSVSLFFSTSVEKQKPPPFVSGTTPCTVSEFLMHRHHFSLESASRVASAITHLKNPHESDSMLSFLKEIGLSNTQLEKLLKNRPSCLNTNLENIIKPKIKTFQDIGFSADDIAHIISFNPAVLHTSLENRIIPSLSVLKGLLGSGVEVAKVLRISSWLLLVDLEKNLVPNIELLKSCGIPMKQIIRHIYLYPRMFLHKPETMRKFVDKADEMGVDRNSRMFVHAVRVVSSMSDEVLGLKFKAFRDLGFPEDDILRVFRYAPKLFDVSVKKIKKVKEVLLETGKYDVSCILNNPISLMYSVEKRYKPRLQVLGVLEKRNLIKKWPALLRLAQLTNNKFHEKFVAPFSNELRDVKLAQKDATILSK</sequence>
<dbReference type="Pfam" id="PF02536">
    <property type="entry name" value="mTERF"/>
    <property type="match status" value="2"/>
</dbReference>